<evidence type="ECO:0000259" key="4">
    <source>
        <dbReference type="Pfam" id="PF22725"/>
    </source>
</evidence>
<evidence type="ECO:0000259" key="3">
    <source>
        <dbReference type="Pfam" id="PF01408"/>
    </source>
</evidence>
<evidence type="ECO:0000313" key="5">
    <source>
        <dbReference type="EMBL" id="GFR37868.1"/>
    </source>
</evidence>
<gene>
    <name evidence="5" type="ORF">PRECH8_11640</name>
</gene>
<dbReference type="SUPFAM" id="SSF55347">
    <property type="entry name" value="Glyceraldehyde-3-phosphate dehydrogenase-like, C-terminal domain"/>
    <property type="match status" value="1"/>
</dbReference>
<dbReference type="InterPro" id="IPR055170">
    <property type="entry name" value="GFO_IDH_MocA-like_dom"/>
</dbReference>
<comment type="similarity">
    <text evidence="1">Belongs to the Gfo/Idh/MocA family.</text>
</comment>
<comment type="caution">
    <text evidence="5">The sequence shown here is derived from an EMBL/GenBank/DDBJ whole genome shotgun (WGS) entry which is preliminary data.</text>
</comment>
<dbReference type="RefSeq" id="WP_200966144.1">
    <property type="nucleotide sequence ID" value="NZ_BMAQ01000008.1"/>
</dbReference>
<keyword evidence="2" id="KW-0560">Oxidoreductase</keyword>
<evidence type="ECO:0000313" key="6">
    <source>
        <dbReference type="Proteomes" id="UP000654993"/>
    </source>
</evidence>
<dbReference type="GO" id="GO:0000166">
    <property type="term" value="F:nucleotide binding"/>
    <property type="evidence" value="ECO:0007669"/>
    <property type="project" value="InterPro"/>
</dbReference>
<feature type="domain" description="Gfo/Idh/MocA-like oxidoreductase N-terminal" evidence="3">
    <location>
        <begin position="6"/>
        <end position="123"/>
    </location>
</feature>
<sequence>MADRNIRWGIMGAGWISGKFASDLKHAQGVELVAVASQSAERAKSFAAEYGIPRAYDNYEDFAADPDIDIVYIGTLHPMHKDCALRCLRAGKAVLCEKPFTMNAAEAEELIQTARENNVFLMEAMWTRYLPAIVQVRKWIETGEIGEIKSVTANFSFDIGWQPEHRLLNKELGGGSLLDAGIYPISFASMVFGKQPDRIASSAHIGATGVDERFSALFVYDGDRTALLNGGVRLMMRNEAYIYGTSGYIHVPNFLAAREAFLRRADGADISFKDKRETRGYLFEAEEAMRCLREGLLESPVMPLAETLEIMRTMDALREQWGLEY</sequence>
<reference evidence="5" key="1">
    <citation type="submission" date="2020-08" db="EMBL/GenBank/DDBJ databases">
        <authorList>
            <person name="Uke A."/>
            <person name="Chhe C."/>
            <person name="Baramee S."/>
            <person name="Kosugi A."/>
        </authorList>
    </citation>
    <scope>NUCLEOTIDE SEQUENCE</scope>
    <source>
        <strain evidence="5">DA-C8</strain>
    </source>
</reference>
<organism evidence="5 6">
    <name type="scientific">Insulibacter thermoxylanivorax</name>
    <dbReference type="NCBI Taxonomy" id="2749268"/>
    <lineage>
        <taxon>Bacteria</taxon>
        <taxon>Bacillati</taxon>
        <taxon>Bacillota</taxon>
        <taxon>Bacilli</taxon>
        <taxon>Bacillales</taxon>
        <taxon>Paenibacillaceae</taxon>
        <taxon>Insulibacter</taxon>
    </lineage>
</organism>
<dbReference type="Pfam" id="PF22725">
    <property type="entry name" value="GFO_IDH_MocA_C3"/>
    <property type="match status" value="1"/>
</dbReference>
<protein>
    <submittedName>
        <fullName evidence="5">Dehydrogenase</fullName>
    </submittedName>
</protein>
<keyword evidence="6" id="KW-1185">Reference proteome</keyword>
<dbReference type="EMBL" id="BMAQ01000008">
    <property type="protein sequence ID" value="GFR37868.1"/>
    <property type="molecule type" value="Genomic_DNA"/>
</dbReference>
<evidence type="ECO:0000256" key="1">
    <source>
        <dbReference type="ARBA" id="ARBA00010928"/>
    </source>
</evidence>
<dbReference type="PANTHER" id="PTHR22604">
    <property type="entry name" value="OXIDOREDUCTASES"/>
    <property type="match status" value="1"/>
</dbReference>
<dbReference type="PANTHER" id="PTHR22604:SF105">
    <property type="entry name" value="TRANS-1,2-DIHYDROBENZENE-1,2-DIOL DEHYDROGENASE"/>
    <property type="match status" value="1"/>
</dbReference>
<dbReference type="AlphaFoldDB" id="A0A916VFG8"/>
<dbReference type="InterPro" id="IPR036291">
    <property type="entry name" value="NAD(P)-bd_dom_sf"/>
</dbReference>
<dbReference type="Gene3D" id="3.30.360.10">
    <property type="entry name" value="Dihydrodipicolinate Reductase, domain 2"/>
    <property type="match status" value="1"/>
</dbReference>
<dbReference type="SUPFAM" id="SSF51735">
    <property type="entry name" value="NAD(P)-binding Rossmann-fold domains"/>
    <property type="match status" value="1"/>
</dbReference>
<accession>A0A916VFG8</accession>
<dbReference type="Pfam" id="PF01408">
    <property type="entry name" value="GFO_IDH_MocA"/>
    <property type="match status" value="1"/>
</dbReference>
<reference evidence="5" key="2">
    <citation type="journal article" date="2021" name="Data Brief">
        <title>Draft genome sequence data of the facultative, thermophilic, xylanolytic bacterium Paenibacillus sp. strain DA-C8.</title>
        <authorList>
            <person name="Chhe C."/>
            <person name="Uke A."/>
            <person name="Baramee S."/>
            <person name="Ungkulpasvich U."/>
            <person name="Tachaapaikoon C."/>
            <person name="Pason P."/>
            <person name="Waeonukul R."/>
            <person name="Ratanakhanokchai K."/>
            <person name="Kosugi A."/>
        </authorList>
    </citation>
    <scope>NUCLEOTIDE SEQUENCE</scope>
    <source>
        <strain evidence="5">DA-C8</strain>
    </source>
</reference>
<name>A0A916VFG8_9BACL</name>
<dbReference type="InterPro" id="IPR050984">
    <property type="entry name" value="Gfo/Idh/MocA_domain"/>
</dbReference>
<feature type="domain" description="GFO/IDH/MocA-like oxidoreductase" evidence="4">
    <location>
        <begin position="134"/>
        <end position="249"/>
    </location>
</feature>
<evidence type="ECO:0000256" key="2">
    <source>
        <dbReference type="ARBA" id="ARBA00023002"/>
    </source>
</evidence>
<dbReference type="InterPro" id="IPR000683">
    <property type="entry name" value="Gfo/Idh/MocA-like_OxRdtase_N"/>
</dbReference>
<dbReference type="Proteomes" id="UP000654993">
    <property type="component" value="Unassembled WGS sequence"/>
</dbReference>
<proteinExistence type="inferred from homology"/>
<dbReference type="GO" id="GO:0016491">
    <property type="term" value="F:oxidoreductase activity"/>
    <property type="evidence" value="ECO:0007669"/>
    <property type="project" value="UniProtKB-KW"/>
</dbReference>
<dbReference type="Gene3D" id="3.40.50.720">
    <property type="entry name" value="NAD(P)-binding Rossmann-like Domain"/>
    <property type="match status" value="1"/>
</dbReference>